<accession>A0AAD8P2T5</accession>
<evidence type="ECO:0000313" key="2">
    <source>
        <dbReference type="EMBL" id="KAK1437055.1"/>
    </source>
</evidence>
<dbReference type="PANTHER" id="PTHR34207">
    <property type="entry name" value="PROTEIN BIC1"/>
    <property type="match status" value="1"/>
</dbReference>
<gene>
    <name evidence="2" type="ORF">QVD17_02840</name>
</gene>
<dbReference type="CDD" id="cd22645">
    <property type="entry name" value="BIC1_CID"/>
    <property type="match status" value="1"/>
</dbReference>
<protein>
    <recommendedName>
        <fullName evidence="4">Protein BIC1</fullName>
    </recommendedName>
</protein>
<comment type="caution">
    <text evidence="2">The sequence shown here is derived from an EMBL/GenBank/DDBJ whole genome shotgun (WGS) entry which is preliminary data.</text>
</comment>
<feature type="compositionally biased region" description="Low complexity" evidence="1">
    <location>
        <begin position="18"/>
        <end position="41"/>
    </location>
</feature>
<evidence type="ECO:0000256" key="1">
    <source>
        <dbReference type="SAM" id="MobiDB-lite"/>
    </source>
</evidence>
<proteinExistence type="predicted"/>
<keyword evidence="3" id="KW-1185">Reference proteome</keyword>
<dbReference type="InterPro" id="IPR040374">
    <property type="entry name" value="BIC"/>
</dbReference>
<dbReference type="Proteomes" id="UP001229421">
    <property type="component" value="Unassembled WGS sequence"/>
</dbReference>
<reference evidence="2" key="1">
    <citation type="journal article" date="2023" name="bioRxiv">
        <title>Improved chromosome-level genome assembly for marigold (Tagetes erecta).</title>
        <authorList>
            <person name="Jiang F."/>
            <person name="Yuan L."/>
            <person name="Wang S."/>
            <person name="Wang H."/>
            <person name="Xu D."/>
            <person name="Wang A."/>
            <person name="Fan W."/>
        </authorList>
    </citation>
    <scope>NUCLEOTIDE SEQUENCE</scope>
    <source>
        <strain evidence="2">WSJ</strain>
        <tissue evidence="2">Leaf</tissue>
    </source>
</reference>
<evidence type="ECO:0000313" key="3">
    <source>
        <dbReference type="Proteomes" id="UP001229421"/>
    </source>
</evidence>
<feature type="compositionally biased region" description="Polar residues" evidence="1">
    <location>
        <begin position="1"/>
        <end position="14"/>
    </location>
</feature>
<sequence length="129" mass="14391">MDTNKNPNLQTTTHHVPLSSSQLLNTNNTISTTGGRSSTSTADGVDTRRSVHATTTRPAEESGREKLKKHRVEMSGRVWIPEIWGQEDLLKEWVDCTVFDSSLKNKSIMSARTALVHEARSTVKIDNRC</sequence>
<name>A0AAD8P2T5_TARER</name>
<dbReference type="AlphaFoldDB" id="A0AAD8P2T5"/>
<evidence type="ECO:0008006" key="4">
    <source>
        <dbReference type="Google" id="ProtNLM"/>
    </source>
</evidence>
<dbReference type="EMBL" id="JAUHHV010000001">
    <property type="protein sequence ID" value="KAK1437055.1"/>
    <property type="molecule type" value="Genomic_DNA"/>
</dbReference>
<dbReference type="PANTHER" id="PTHR34207:SF22">
    <property type="entry name" value="PROTEIN BIC1"/>
    <property type="match status" value="1"/>
</dbReference>
<feature type="region of interest" description="Disordered" evidence="1">
    <location>
        <begin position="1"/>
        <end position="68"/>
    </location>
</feature>
<dbReference type="GO" id="GO:0009785">
    <property type="term" value="P:blue light signaling pathway"/>
    <property type="evidence" value="ECO:0007669"/>
    <property type="project" value="InterPro"/>
</dbReference>
<organism evidence="2 3">
    <name type="scientific">Tagetes erecta</name>
    <name type="common">African marigold</name>
    <dbReference type="NCBI Taxonomy" id="13708"/>
    <lineage>
        <taxon>Eukaryota</taxon>
        <taxon>Viridiplantae</taxon>
        <taxon>Streptophyta</taxon>
        <taxon>Embryophyta</taxon>
        <taxon>Tracheophyta</taxon>
        <taxon>Spermatophyta</taxon>
        <taxon>Magnoliopsida</taxon>
        <taxon>eudicotyledons</taxon>
        <taxon>Gunneridae</taxon>
        <taxon>Pentapetalae</taxon>
        <taxon>asterids</taxon>
        <taxon>campanulids</taxon>
        <taxon>Asterales</taxon>
        <taxon>Asteraceae</taxon>
        <taxon>Asteroideae</taxon>
        <taxon>Heliantheae alliance</taxon>
        <taxon>Tageteae</taxon>
        <taxon>Tagetes</taxon>
    </lineage>
</organism>